<keyword evidence="1" id="KW-0732">Signal</keyword>
<feature type="chain" id="PRO_5045572659" description="Lipoprotein" evidence="1">
    <location>
        <begin position="22"/>
        <end position="220"/>
    </location>
</feature>
<dbReference type="EMBL" id="JBHLWP010000017">
    <property type="protein sequence ID" value="MFC0253899.1"/>
    <property type="molecule type" value="Genomic_DNA"/>
</dbReference>
<feature type="signal peptide" evidence="1">
    <location>
        <begin position="1"/>
        <end position="21"/>
    </location>
</feature>
<accession>A0ABV6FK52</accession>
<reference evidence="2 3" key="1">
    <citation type="submission" date="2024-09" db="EMBL/GenBank/DDBJ databases">
        <authorList>
            <person name="Sun Q."/>
            <person name="Mori K."/>
        </authorList>
    </citation>
    <scope>NUCLEOTIDE SEQUENCE [LARGE SCALE GENOMIC DNA]</scope>
    <source>
        <strain evidence="2 3">CCM 7792</strain>
    </source>
</reference>
<evidence type="ECO:0000313" key="3">
    <source>
        <dbReference type="Proteomes" id="UP001589773"/>
    </source>
</evidence>
<dbReference type="RefSeq" id="WP_379681100.1">
    <property type="nucleotide sequence ID" value="NZ_JBHLWP010000017.1"/>
</dbReference>
<name>A0ABV6FK52_9BURK</name>
<keyword evidence="3" id="KW-1185">Reference proteome</keyword>
<comment type="caution">
    <text evidence="2">The sequence shown here is derived from an EMBL/GenBank/DDBJ whole genome shotgun (WGS) entry which is preliminary data.</text>
</comment>
<proteinExistence type="predicted"/>
<evidence type="ECO:0000313" key="2">
    <source>
        <dbReference type="EMBL" id="MFC0253899.1"/>
    </source>
</evidence>
<protein>
    <recommendedName>
        <fullName evidence="4">Lipoprotein</fullName>
    </recommendedName>
</protein>
<evidence type="ECO:0000256" key="1">
    <source>
        <dbReference type="SAM" id="SignalP"/>
    </source>
</evidence>
<evidence type="ECO:0008006" key="4">
    <source>
        <dbReference type="Google" id="ProtNLM"/>
    </source>
</evidence>
<gene>
    <name evidence="2" type="ORF">ACFFJK_18535</name>
</gene>
<organism evidence="2 3">
    <name type="scientific">Massilia consociata</name>
    <dbReference type="NCBI Taxonomy" id="760117"/>
    <lineage>
        <taxon>Bacteria</taxon>
        <taxon>Pseudomonadati</taxon>
        <taxon>Pseudomonadota</taxon>
        <taxon>Betaproteobacteria</taxon>
        <taxon>Burkholderiales</taxon>
        <taxon>Oxalobacteraceae</taxon>
        <taxon>Telluria group</taxon>
        <taxon>Massilia</taxon>
    </lineage>
</organism>
<dbReference type="Proteomes" id="UP001589773">
    <property type="component" value="Unassembled WGS sequence"/>
</dbReference>
<sequence>MRGFVSILALAAACTAAPSAACPQKVPAGLAPTVVGEGVRVDGLTLSILQVRGAEPGEAVLDRVEQAWRAEGYRVKRNRAAGWNIVSALGERCLSTLQLAERGSAEGFFAVNPLTRARAGTPPAPPGARLLSAVSSKEDDGRRGTMAALVSQQPVDALREYYMQRLRRDRWESVRADARGSAEGRSDSVVVSAQRGRERIEVVLWRDIESHIVVNQAEAL</sequence>